<keyword evidence="3" id="KW-1185">Reference proteome</keyword>
<feature type="transmembrane region" description="Helical" evidence="1">
    <location>
        <begin position="180"/>
        <end position="201"/>
    </location>
</feature>
<gene>
    <name evidence="2" type="ORF">R2601_11709</name>
</gene>
<sequence length="228" mass="23510">MLIREGNERNQSIDLRLAGLLSLVAGALNAAGFELAGLFSANMTGNISAMADNLAKGGWGAALLFGLVVVVFILGALVAGLLIEAGRQRGKRRIYAAVVAMEAVILILTGLAALAGLTGGDGVGIICMLAGVLGMQNAVSTRISRARVRTTHVSGMATDVGLSLAGLCMRSEESARYRSLLALHCTTISAFLVGGVLGVVLHRLAGPVTFLCCGLLLALIALPEMLRR</sequence>
<dbReference type="PANTHER" id="PTHR37314:SF4">
    <property type="entry name" value="UPF0700 TRANSMEMBRANE PROTEIN YOAK"/>
    <property type="match status" value="1"/>
</dbReference>
<feature type="transmembrane region" description="Helical" evidence="1">
    <location>
        <begin position="94"/>
        <end position="116"/>
    </location>
</feature>
<protein>
    <recommendedName>
        <fullName evidence="4">Transmembrane protein</fullName>
    </recommendedName>
</protein>
<feature type="transmembrane region" description="Helical" evidence="1">
    <location>
        <begin position="207"/>
        <end position="226"/>
    </location>
</feature>
<dbReference type="RefSeq" id="WP_007793951.1">
    <property type="nucleotide sequence ID" value="NZ_DS022276.1"/>
</dbReference>
<dbReference type="PANTHER" id="PTHR37314">
    <property type="entry name" value="SLR0142 PROTEIN"/>
    <property type="match status" value="1"/>
</dbReference>
<dbReference type="EMBL" id="AATQ01000054">
    <property type="protein sequence ID" value="EAU44144.1"/>
    <property type="molecule type" value="Genomic_DNA"/>
</dbReference>
<keyword evidence="1" id="KW-0472">Membrane</keyword>
<feature type="transmembrane region" description="Helical" evidence="1">
    <location>
        <begin position="122"/>
        <end position="139"/>
    </location>
</feature>
<evidence type="ECO:0000256" key="1">
    <source>
        <dbReference type="SAM" id="Phobius"/>
    </source>
</evidence>
<comment type="caution">
    <text evidence="2">The sequence shown here is derived from an EMBL/GenBank/DDBJ whole genome shotgun (WGS) entry which is preliminary data.</text>
</comment>
<keyword evidence="1" id="KW-0812">Transmembrane</keyword>
<evidence type="ECO:0000313" key="2">
    <source>
        <dbReference type="EMBL" id="EAU44144.1"/>
    </source>
</evidence>
<dbReference type="Pfam" id="PF06912">
    <property type="entry name" value="DUF1275"/>
    <property type="match status" value="1"/>
</dbReference>
<feature type="transmembrane region" description="Helical" evidence="1">
    <location>
        <begin position="20"/>
        <end position="39"/>
    </location>
</feature>
<organism evidence="2 3">
    <name type="scientific">Salipiger bermudensis (strain DSM 26914 / JCM 13377 / KCTC 12554 / HTCC2601)</name>
    <name type="common">Pelagibaca bermudensis</name>
    <dbReference type="NCBI Taxonomy" id="314265"/>
    <lineage>
        <taxon>Bacteria</taxon>
        <taxon>Pseudomonadati</taxon>
        <taxon>Pseudomonadota</taxon>
        <taxon>Alphaproteobacteria</taxon>
        <taxon>Rhodobacterales</taxon>
        <taxon>Roseobacteraceae</taxon>
        <taxon>Salipiger</taxon>
    </lineage>
</organism>
<feature type="transmembrane region" description="Helical" evidence="1">
    <location>
        <begin position="59"/>
        <end position="82"/>
    </location>
</feature>
<evidence type="ECO:0000313" key="3">
    <source>
        <dbReference type="Proteomes" id="UP000006230"/>
    </source>
</evidence>
<reference evidence="2 3" key="1">
    <citation type="journal article" date="2010" name="J. Bacteriol.">
        <title>Genome sequences of Pelagibaca bermudensis HTCC2601T and Maritimibacter alkaliphilus HTCC2654T, the type strains of two marine Roseobacter genera.</title>
        <authorList>
            <person name="Thrash J.C."/>
            <person name="Cho J.C."/>
            <person name="Ferriera S."/>
            <person name="Johnson J."/>
            <person name="Vergin K.L."/>
            <person name="Giovannoni S.J."/>
        </authorList>
    </citation>
    <scope>NUCLEOTIDE SEQUENCE [LARGE SCALE GENOMIC DNA]</scope>
    <source>
        <strain evidence="3">DSM 26914 / JCM 13377 / KCTC 12554 / HTCC2601</strain>
    </source>
</reference>
<dbReference type="eggNOG" id="COG3619">
    <property type="taxonomic scope" value="Bacteria"/>
</dbReference>
<evidence type="ECO:0008006" key="4">
    <source>
        <dbReference type="Google" id="ProtNLM"/>
    </source>
</evidence>
<dbReference type="HOGENOM" id="CLU_073333_0_0_5"/>
<name>Q0FIX9_SALBH</name>
<dbReference type="STRING" id="314265.R2601_11709"/>
<keyword evidence="1" id="KW-1133">Transmembrane helix</keyword>
<dbReference type="Proteomes" id="UP000006230">
    <property type="component" value="Unassembled WGS sequence"/>
</dbReference>
<dbReference type="OrthoDB" id="270162at2"/>
<dbReference type="InterPro" id="IPR010699">
    <property type="entry name" value="DUF1275"/>
</dbReference>
<proteinExistence type="predicted"/>
<dbReference type="AlphaFoldDB" id="Q0FIX9"/>
<accession>Q0FIX9</accession>